<evidence type="ECO:0000313" key="1">
    <source>
        <dbReference type="EMBL" id="WEG09188.1"/>
    </source>
</evidence>
<protein>
    <recommendedName>
        <fullName evidence="3">Alpha/beta hydrolase family protein</fullName>
    </recommendedName>
</protein>
<dbReference type="Gene3D" id="3.40.50.1820">
    <property type="entry name" value="alpha/beta hydrolase"/>
    <property type="match status" value="2"/>
</dbReference>
<organism evidence="1 2">
    <name type="scientific">Microbacterium horticulturae</name>
    <dbReference type="NCBI Taxonomy" id="3028316"/>
    <lineage>
        <taxon>Bacteria</taxon>
        <taxon>Bacillati</taxon>
        <taxon>Actinomycetota</taxon>
        <taxon>Actinomycetes</taxon>
        <taxon>Micrococcales</taxon>
        <taxon>Microbacteriaceae</taxon>
        <taxon>Microbacterium</taxon>
    </lineage>
</organism>
<reference evidence="1 2" key="1">
    <citation type="submission" date="2023-03" db="EMBL/GenBank/DDBJ databases">
        <title>Genome sequence of Microbacterium sp. KACC 23027.</title>
        <authorList>
            <person name="Kim S."/>
            <person name="Heo J."/>
            <person name="Kwon S.-W."/>
        </authorList>
    </citation>
    <scope>NUCLEOTIDE SEQUENCE [LARGE SCALE GENOMIC DNA]</scope>
    <source>
        <strain evidence="1 2">KACC 23027</strain>
    </source>
</reference>
<dbReference type="RefSeq" id="WP_275278512.1">
    <property type="nucleotide sequence ID" value="NZ_CP119108.1"/>
</dbReference>
<dbReference type="SUPFAM" id="SSF53474">
    <property type="entry name" value="alpha/beta-Hydrolases"/>
    <property type="match status" value="2"/>
</dbReference>
<sequence length="521" mass="57298">MTLRFDYDGTGDSYGKWEDPGRLDAWTNSIRSAVAEVRLAGCTNVSAVGVRMGATLLAATASDLGLRSAVLWDPITDGRKFLRRQNLLLSASMAGSSDTTYDGVDALGYAFPAAVAEELRQLQLESLMPNLAGLDHVLYAHPTESGLSKALLRVITESSNCETLAVAGQVELLEVSPERSEIPMDALVDISRWLCTVADDVLAAIHCQSGRDSIEISDGGRVVAAERARSFGTAQLFGIFTEPVGEMRAEASSRPWLVMLNNGAETHIGPGRRWVEWSRQWAALGFRCCRIDLSGLGDSGVWPGQDRLVILAPQWMEDATEIIQELSPEESPGVVFMGLCSGAHVAIEAALSDHPPRGVVALNAILRENSLRLKDLRNERRRAWRPDPKIIDVISRRNPRLGQRLARAVRELHVRSSPFDPFAKAARAGVNVLAIYGPGDIWQFGNDIYWRRFGVPRLQRRHAFEFVRLRTLDHSLYHRAAQCDVERLVRTHLLENYGNARDLTNSAEGGGLVDSTSGVRG</sequence>
<evidence type="ECO:0008006" key="3">
    <source>
        <dbReference type="Google" id="ProtNLM"/>
    </source>
</evidence>
<dbReference type="EMBL" id="CP119108">
    <property type="protein sequence ID" value="WEG09188.1"/>
    <property type="molecule type" value="Genomic_DNA"/>
</dbReference>
<gene>
    <name evidence="1" type="ORF">PU630_01090</name>
</gene>
<accession>A0ABY8BYD3</accession>
<dbReference type="InterPro" id="IPR029058">
    <property type="entry name" value="AB_hydrolase_fold"/>
</dbReference>
<evidence type="ECO:0000313" key="2">
    <source>
        <dbReference type="Proteomes" id="UP001214553"/>
    </source>
</evidence>
<keyword evidence="2" id="KW-1185">Reference proteome</keyword>
<dbReference type="Proteomes" id="UP001214553">
    <property type="component" value="Chromosome"/>
</dbReference>
<name>A0ABY8BYD3_9MICO</name>
<proteinExistence type="predicted"/>